<accession>A0A849BWH9</accession>
<comment type="caution">
    <text evidence="2">The sequence shown here is derived from an EMBL/GenBank/DDBJ whole genome shotgun (WGS) entry which is preliminary data.</text>
</comment>
<gene>
    <name evidence="2" type="ORF">HLB23_12095</name>
</gene>
<dbReference type="SUPFAM" id="SSF52833">
    <property type="entry name" value="Thioredoxin-like"/>
    <property type="match status" value="1"/>
</dbReference>
<dbReference type="CDD" id="cd02970">
    <property type="entry name" value="PRX_like2"/>
    <property type="match status" value="1"/>
</dbReference>
<proteinExistence type="predicted"/>
<evidence type="ECO:0000313" key="3">
    <source>
        <dbReference type="Proteomes" id="UP000586827"/>
    </source>
</evidence>
<name>A0A849BWH9_9NOCA</name>
<dbReference type="Pfam" id="PF00578">
    <property type="entry name" value="AhpC-TSA"/>
    <property type="match status" value="1"/>
</dbReference>
<keyword evidence="3" id="KW-1185">Reference proteome</keyword>
<sequence length="179" mass="19810">MAQFDTGDVVPARALTTIDGTAVSVPSSNRLTHLQFRRFAGCPICHLHLRSIVRRHEEIQGAGIDEVVVFHSAAEELRRYQADLPFAVIADPDRILYMEFGVESTPTAVAHPRAWLAAARGVVRQRSVSGALGRGEDHFGRPADFLLAPDGRIVDRKYGTHADDQWSVDEILARAGRFR</sequence>
<reference evidence="2 3" key="1">
    <citation type="submission" date="2020-05" db="EMBL/GenBank/DDBJ databases">
        <title>MicrobeNet Type strains.</title>
        <authorList>
            <person name="Nicholson A.C."/>
        </authorList>
    </citation>
    <scope>NUCLEOTIDE SEQUENCE [LARGE SCALE GENOMIC DNA]</scope>
    <source>
        <strain evidence="2 3">JCM 3224</strain>
    </source>
</reference>
<dbReference type="GO" id="GO:0016491">
    <property type="term" value="F:oxidoreductase activity"/>
    <property type="evidence" value="ECO:0007669"/>
    <property type="project" value="InterPro"/>
</dbReference>
<dbReference type="Gene3D" id="3.40.30.10">
    <property type="entry name" value="Glutaredoxin"/>
    <property type="match status" value="1"/>
</dbReference>
<dbReference type="GO" id="GO:0016209">
    <property type="term" value="F:antioxidant activity"/>
    <property type="evidence" value="ECO:0007669"/>
    <property type="project" value="InterPro"/>
</dbReference>
<organism evidence="2 3">
    <name type="scientific">Nocardia uniformis</name>
    <dbReference type="NCBI Taxonomy" id="53432"/>
    <lineage>
        <taxon>Bacteria</taxon>
        <taxon>Bacillati</taxon>
        <taxon>Actinomycetota</taxon>
        <taxon>Actinomycetes</taxon>
        <taxon>Mycobacteriales</taxon>
        <taxon>Nocardiaceae</taxon>
        <taxon>Nocardia</taxon>
    </lineage>
</organism>
<evidence type="ECO:0000259" key="1">
    <source>
        <dbReference type="Pfam" id="PF00578"/>
    </source>
</evidence>
<feature type="domain" description="Alkyl hydroperoxide reductase subunit C/ Thiol specific antioxidant" evidence="1">
    <location>
        <begin position="7"/>
        <end position="125"/>
    </location>
</feature>
<dbReference type="Proteomes" id="UP000586827">
    <property type="component" value="Unassembled WGS sequence"/>
</dbReference>
<dbReference type="InterPro" id="IPR000866">
    <property type="entry name" value="AhpC/TSA"/>
</dbReference>
<dbReference type="RefSeq" id="WP_067522743.1">
    <property type="nucleotide sequence ID" value="NZ_JABELX010000004.1"/>
</dbReference>
<dbReference type="InterPro" id="IPR036249">
    <property type="entry name" value="Thioredoxin-like_sf"/>
</dbReference>
<dbReference type="EMBL" id="JABELX010000004">
    <property type="protein sequence ID" value="NNH70594.1"/>
    <property type="molecule type" value="Genomic_DNA"/>
</dbReference>
<evidence type="ECO:0000313" key="2">
    <source>
        <dbReference type="EMBL" id="NNH70594.1"/>
    </source>
</evidence>
<dbReference type="AlphaFoldDB" id="A0A849BWH9"/>
<protein>
    <submittedName>
        <fullName evidence="2">AhpC/TSA family protein</fullName>
    </submittedName>
</protein>